<keyword evidence="3" id="KW-0175">Coiled coil</keyword>
<name>A0ABV6R4V0_9CAUL</name>
<evidence type="ECO:0000313" key="7">
    <source>
        <dbReference type="Proteomes" id="UP001589906"/>
    </source>
</evidence>
<keyword evidence="2 5" id="KW-0732">Signal</keyword>
<dbReference type="RefSeq" id="WP_376836681.1">
    <property type="nucleotide sequence ID" value="NZ_JBHLSW010000007.1"/>
</dbReference>
<dbReference type="InterPro" id="IPR033645">
    <property type="entry name" value="VirB9/CagX/TrbG_C"/>
</dbReference>
<dbReference type="Gene3D" id="2.60.40.2500">
    <property type="match status" value="1"/>
</dbReference>
<evidence type="ECO:0000256" key="2">
    <source>
        <dbReference type="ARBA" id="ARBA00022729"/>
    </source>
</evidence>
<feature type="signal peptide" evidence="5">
    <location>
        <begin position="1"/>
        <end position="21"/>
    </location>
</feature>
<feature type="chain" id="PRO_5047380798" evidence="5">
    <location>
        <begin position="22"/>
        <end position="273"/>
    </location>
</feature>
<sequence length="273" mass="29307">MNTPTLLLAAAVLATAGPALAQSDGGARIQEFTYAPHEVYQVSGAFRTATQIIFSPDETIRHAAIGDSVAWEVAAEGSVLFLKPRERHQSTNLLVVTERGGVARHYVFELRAHDRSAREAAYQIRFRYPDDEQARAAAALAASAEAAEERLVGLELQAGALEGRRNLAYSVQGDPALQPSEVTDNGRFTVLRFPGAQPVPAIFEVTHDGSERLVPYDVRGEFVVIHGVVAGLRLRHGGSVLCIFNDAFDPRGRATGTGTASPAVDRTVTGDHP</sequence>
<keyword evidence="7" id="KW-1185">Reference proteome</keyword>
<dbReference type="InterPro" id="IPR038161">
    <property type="entry name" value="VirB9/CagX/TrbG_C_sf"/>
</dbReference>
<organism evidence="6 7">
    <name type="scientific">Brevundimonas balnearis</name>
    <dbReference type="NCBI Taxonomy" id="1572858"/>
    <lineage>
        <taxon>Bacteria</taxon>
        <taxon>Pseudomonadati</taxon>
        <taxon>Pseudomonadota</taxon>
        <taxon>Alphaproteobacteria</taxon>
        <taxon>Caulobacterales</taxon>
        <taxon>Caulobacteraceae</taxon>
        <taxon>Brevundimonas</taxon>
    </lineage>
</organism>
<reference evidence="6 7" key="1">
    <citation type="submission" date="2024-09" db="EMBL/GenBank/DDBJ databases">
        <authorList>
            <person name="Sun Q."/>
            <person name="Mori K."/>
        </authorList>
    </citation>
    <scope>NUCLEOTIDE SEQUENCE [LARGE SCALE GENOMIC DNA]</scope>
    <source>
        <strain evidence="6 7">NCAIM B.02621</strain>
    </source>
</reference>
<evidence type="ECO:0000256" key="4">
    <source>
        <dbReference type="SAM" id="MobiDB-lite"/>
    </source>
</evidence>
<proteinExistence type="inferred from homology"/>
<accession>A0ABV6R4V0</accession>
<comment type="similarity">
    <text evidence="1">Belongs to the TrbG/VirB9 family.</text>
</comment>
<dbReference type="Pfam" id="PF03524">
    <property type="entry name" value="CagX"/>
    <property type="match status" value="1"/>
</dbReference>
<evidence type="ECO:0000256" key="3">
    <source>
        <dbReference type="SAM" id="Coils"/>
    </source>
</evidence>
<comment type="caution">
    <text evidence="6">The sequence shown here is derived from an EMBL/GenBank/DDBJ whole genome shotgun (WGS) entry which is preliminary data.</text>
</comment>
<dbReference type="EMBL" id="JBHLSW010000007">
    <property type="protein sequence ID" value="MFC0634650.1"/>
    <property type="molecule type" value="Genomic_DNA"/>
</dbReference>
<protein>
    <submittedName>
        <fullName evidence="6">TrbG/VirB9 family P-type conjugative transfer protein</fullName>
    </submittedName>
</protein>
<evidence type="ECO:0000256" key="1">
    <source>
        <dbReference type="ARBA" id="ARBA00006135"/>
    </source>
</evidence>
<gene>
    <name evidence="6" type="ORF">ACFFGE_12280</name>
</gene>
<evidence type="ECO:0000313" key="6">
    <source>
        <dbReference type="EMBL" id="MFC0634650.1"/>
    </source>
</evidence>
<dbReference type="Proteomes" id="UP001589906">
    <property type="component" value="Unassembled WGS sequence"/>
</dbReference>
<feature type="coiled-coil region" evidence="3">
    <location>
        <begin position="137"/>
        <end position="164"/>
    </location>
</feature>
<dbReference type="InterPro" id="IPR010258">
    <property type="entry name" value="Conjugal_tfr_TrbG/VirB9/CagX"/>
</dbReference>
<feature type="region of interest" description="Disordered" evidence="4">
    <location>
        <begin position="254"/>
        <end position="273"/>
    </location>
</feature>
<evidence type="ECO:0000256" key="5">
    <source>
        <dbReference type="SAM" id="SignalP"/>
    </source>
</evidence>
<dbReference type="CDD" id="cd06911">
    <property type="entry name" value="VirB9_CagX_TrbG"/>
    <property type="match status" value="1"/>
</dbReference>